<keyword evidence="1" id="KW-0862">Zinc</keyword>
<dbReference type="GO" id="GO:0004176">
    <property type="term" value="F:ATP-dependent peptidase activity"/>
    <property type="evidence" value="ECO:0007669"/>
    <property type="project" value="InterPro"/>
</dbReference>
<dbReference type="GO" id="GO:0005829">
    <property type="term" value="C:cytosol"/>
    <property type="evidence" value="ECO:0007669"/>
    <property type="project" value="TreeGrafter"/>
</dbReference>
<dbReference type="FunFam" id="3.30.230.10:FF:000031">
    <property type="entry name" value="DNA repair protein RadA"/>
    <property type="match status" value="1"/>
</dbReference>
<comment type="caution">
    <text evidence="3">The sequence shown here is derived from an EMBL/GenBank/DDBJ whole genome shotgun (WGS) entry which is preliminary data.</text>
</comment>
<dbReference type="GO" id="GO:0004252">
    <property type="term" value="F:serine-type endopeptidase activity"/>
    <property type="evidence" value="ECO:0007669"/>
    <property type="project" value="InterPro"/>
</dbReference>
<accession>U2QVF6</accession>
<proteinExistence type="predicted"/>
<evidence type="ECO:0000313" key="3">
    <source>
        <dbReference type="EMBL" id="ERK60506.1"/>
    </source>
</evidence>
<keyword evidence="1" id="KW-0479">Metal-binding</keyword>
<evidence type="ECO:0000259" key="2">
    <source>
        <dbReference type="Pfam" id="PF05362"/>
    </source>
</evidence>
<gene>
    <name evidence="3" type="ORF">HMPREF1983_00113</name>
</gene>
<evidence type="ECO:0000313" key="4">
    <source>
        <dbReference type="Proteomes" id="UP000016637"/>
    </source>
</evidence>
<dbReference type="SUPFAM" id="SSF54211">
    <property type="entry name" value="Ribosomal protein S5 domain 2-like"/>
    <property type="match status" value="1"/>
</dbReference>
<reference evidence="3 4" key="1">
    <citation type="submission" date="2013-08" db="EMBL/GenBank/DDBJ databases">
        <authorList>
            <person name="Weinstock G."/>
            <person name="Sodergren E."/>
            <person name="Wylie T."/>
            <person name="Fulton L."/>
            <person name="Fulton R."/>
            <person name="Fronick C."/>
            <person name="O'Laughlin M."/>
            <person name="Godfrey J."/>
            <person name="Miner T."/>
            <person name="Herter B."/>
            <person name="Appelbaum E."/>
            <person name="Cordes M."/>
            <person name="Lek S."/>
            <person name="Wollam A."/>
            <person name="Pepin K.H."/>
            <person name="Palsikar V.B."/>
            <person name="Mitreva M."/>
            <person name="Wilson R.K."/>
        </authorList>
    </citation>
    <scope>NUCLEOTIDE SEQUENCE [LARGE SCALE GENOMIC DNA]</scope>
    <source>
        <strain evidence="3 4">ATCC 700627</strain>
    </source>
</reference>
<name>U2QVF6_9BACL</name>
<protein>
    <submittedName>
        <fullName evidence="3">Putative DNA repair protein RadA</fullName>
    </submittedName>
</protein>
<organism evidence="3 4">
    <name type="scientific">Gemella bergeri ATCC 700627</name>
    <dbReference type="NCBI Taxonomy" id="1321820"/>
    <lineage>
        <taxon>Bacteria</taxon>
        <taxon>Bacillati</taxon>
        <taxon>Bacillota</taxon>
        <taxon>Bacilli</taxon>
        <taxon>Bacillales</taxon>
        <taxon>Gemellaceae</taxon>
        <taxon>Gemella</taxon>
    </lineage>
</organism>
<dbReference type="GO" id="GO:0000725">
    <property type="term" value="P:recombinational repair"/>
    <property type="evidence" value="ECO:0007669"/>
    <property type="project" value="TreeGrafter"/>
</dbReference>
<dbReference type="Proteomes" id="UP000016637">
    <property type="component" value="Unassembled WGS sequence"/>
</dbReference>
<dbReference type="Gene3D" id="3.30.230.10">
    <property type="match status" value="1"/>
</dbReference>
<dbReference type="Gene3D" id="3.40.50.300">
    <property type="entry name" value="P-loop containing nucleotide triphosphate hydrolases"/>
    <property type="match status" value="1"/>
</dbReference>
<dbReference type="HOGENOM" id="CLU_100131_0_0_9"/>
<feature type="domain" description="Lon proteolytic" evidence="2">
    <location>
        <begin position="149"/>
        <end position="255"/>
    </location>
</feature>
<dbReference type="PANTHER" id="PTHR32472">
    <property type="entry name" value="DNA REPAIR PROTEIN RADA"/>
    <property type="match status" value="1"/>
</dbReference>
<dbReference type="SUPFAM" id="SSF52540">
    <property type="entry name" value="P-loop containing nucleoside triphosphate hydrolases"/>
    <property type="match status" value="1"/>
</dbReference>
<keyword evidence="1" id="KW-0863">Zinc-finger</keyword>
<dbReference type="InterPro" id="IPR027417">
    <property type="entry name" value="P-loop_NTPase"/>
</dbReference>
<dbReference type="PANTHER" id="PTHR32472:SF10">
    <property type="entry name" value="DNA REPAIR PROTEIN RADA-LIKE PROTEIN"/>
    <property type="match status" value="1"/>
</dbReference>
<keyword evidence="4" id="KW-1185">Reference proteome</keyword>
<dbReference type="GO" id="GO:0006508">
    <property type="term" value="P:proteolysis"/>
    <property type="evidence" value="ECO:0007669"/>
    <property type="project" value="InterPro"/>
</dbReference>
<dbReference type="GO" id="GO:0008270">
    <property type="term" value="F:zinc ion binding"/>
    <property type="evidence" value="ECO:0007669"/>
    <property type="project" value="UniProtKB-KW"/>
</dbReference>
<dbReference type="EMBL" id="AWVP01000006">
    <property type="protein sequence ID" value="ERK60506.1"/>
    <property type="molecule type" value="Genomic_DNA"/>
</dbReference>
<dbReference type="eggNOG" id="COG1066">
    <property type="taxonomic scope" value="Bacteria"/>
</dbReference>
<dbReference type="Pfam" id="PF05362">
    <property type="entry name" value="Lon_C"/>
    <property type="match status" value="1"/>
</dbReference>
<dbReference type="PRINTS" id="PR01874">
    <property type="entry name" value="DNAREPAIRADA"/>
</dbReference>
<dbReference type="PATRIC" id="fig|1321820.3.peg.112"/>
<dbReference type="InterPro" id="IPR008269">
    <property type="entry name" value="Lon_proteolytic"/>
</dbReference>
<dbReference type="InterPro" id="IPR020568">
    <property type="entry name" value="Ribosomal_Su5_D2-typ_SF"/>
</dbReference>
<sequence length="259" mass="28944">MKMAKSLNIAIFIVGHVTKEGTIAGPRMLEHMVDTVLYFEGESQHSYRILRAVKNRFGSTNEIGIFEMKSSGLHDLENPSRMFLEERSKDLAGATIISTMEGSRPLLVEIQALTTPTAFNNPRRVSTGLEYNKLVLLMAVLEKRAGYLLQQQDVYVKVSGGVKIDDPAVDLGVIMAVASSFKDIAVDMNDCFIGEVGLTGEVRRVSRIEQRINEAKKHGFKRVIIPSSNIKNSEFPKEIEIIPVKDIRQCLDIAFKNIF</sequence>
<evidence type="ECO:0000256" key="1">
    <source>
        <dbReference type="ARBA" id="ARBA00022771"/>
    </source>
</evidence>
<dbReference type="AlphaFoldDB" id="U2QVF6"/>
<dbReference type="InterPro" id="IPR014721">
    <property type="entry name" value="Ribsml_uS5_D2-typ_fold_subgr"/>
</dbReference>